<reference evidence="2" key="1">
    <citation type="journal article" date="2019" name="bioRxiv">
        <title>The Genome of the Zebra Mussel, Dreissena polymorpha: A Resource for Invasive Species Research.</title>
        <authorList>
            <person name="McCartney M.A."/>
            <person name="Auch B."/>
            <person name="Kono T."/>
            <person name="Mallez S."/>
            <person name="Zhang Y."/>
            <person name="Obille A."/>
            <person name="Becker A."/>
            <person name="Abrahante J.E."/>
            <person name="Garbe J."/>
            <person name="Badalamenti J.P."/>
            <person name="Herman A."/>
            <person name="Mangelson H."/>
            <person name="Liachko I."/>
            <person name="Sullivan S."/>
            <person name="Sone E.D."/>
            <person name="Koren S."/>
            <person name="Silverstein K.A.T."/>
            <person name="Beckman K.B."/>
            <person name="Gohl D.M."/>
        </authorList>
    </citation>
    <scope>NUCLEOTIDE SEQUENCE</scope>
    <source>
        <strain evidence="2">Duluth1</strain>
        <tissue evidence="2">Whole animal</tissue>
    </source>
</reference>
<comment type="caution">
    <text evidence="2">The sequence shown here is derived from an EMBL/GenBank/DDBJ whole genome shotgun (WGS) entry which is preliminary data.</text>
</comment>
<name>A0A9D4ML88_DREPO</name>
<dbReference type="Proteomes" id="UP000828390">
    <property type="component" value="Unassembled WGS sequence"/>
</dbReference>
<gene>
    <name evidence="2" type="ORF">DPMN_002409</name>
</gene>
<dbReference type="EMBL" id="JAIWYP010000001">
    <property type="protein sequence ID" value="KAH3878513.1"/>
    <property type="molecule type" value="Genomic_DNA"/>
</dbReference>
<evidence type="ECO:0000313" key="3">
    <source>
        <dbReference type="Proteomes" id="UP000828390"/>
    </source>
</evidence>
<protein>
    <submittedName>
        <fullName evidence="2">Uncharacterized protein</fullName>
    </submittedName>
</protein>
<reference evidence="2" key="2">
    <citation type="submission" date="2020-11" db="EMBL/GenBank/DDBJ databases">
        <authorList>
            <person name="McCartney M.A."/>
            <person name="Auch B."/>
            <person name="Kono T."/>
            <person name="Mallez S."/>
            <person name="Becker A."/>
            <person name="Gohl D.M."/>
            <person name="Silverstein K.A.T."/>
            <person name="Koren S."/>
            <person name="Bechman K.B."/>
            <person name="Herman A."/>
            <person name="Abrahante J.E."/>
            <person name="Garbe J."/>
        </authorList>
    </citation>
    <scope>NUCLEOTIDE SEQUENCE</scope>
    <source>
        <strain evidence="2">Duluth1</strain>
        <tissue evidence="2">Whole animal</tissue>
    </source>
</reference>
<organism evidence="2 3">
    <name type="scientific">Dreissena polymorpha</name>
    <name type="common">Zebra mussel</name>
    <name type="synonym">Mytilus polymorpha</name>
    <dbReference type="NCBI Taxonomy" id="45954"/>
    <lineage>
        <taxon>Eukaryota</taxon>
        <taxon>Metazoa</taxon>
        <taxon>Spiralia</taxon>
        <taxon>Lophotrochozoa</taxon>
        <taxon>Mollusca</taxon>
        <taxon>Bivalvia</taxon>
        <taxon>Autobranchia</taxon>
        <taxon>Heteroconchia</taxon>
        <taxon>Euheterodonta</taxon>
        <taxon>Imparidentia</taxon>
        <taxon>Neoheterodontei</taxon>
        <taxon>Myida</taxon>
        <taxon>Dreissenoidea</taxon>
        <taxon>Dreissenidae</taxon>
        <taxon>Dreissena</taxon>
    </lineage>
</organism>
<evidence type="ECO:0000313" key="2">
    <source>
        <dbReference type="EMBL" id="KAH3878513.1"/>
    </source>
</evidence>
<sequence length="175" mass="19206">MFLRVTSCFLTTTLASPRLPVLVLKYVIITASLSERLLAEYFNALLRRPNSLLGSNDDMTLSKAVFSPRLSLLSHKNVTVSNAVLASPFICSHYDHTISNAVHASPSMRSHDDLTVSNVVIASPFMRSHDDLTVSNAVLASHFMRSHDDLTVSNAVLVSPFMRSHDDLTVSKAAH</sequence>
<keyword evidence="3" id="KW-1185">Reference proteome</keyword>
<evidence type="ECO:0000256" key="1">
    <source>
        <dbReference type="SAM" id="SignalP"/>
    </source>
</evidence>
<keyword evidence="1" id="KW-0732">Signal</keyword>
<proteinExistence type="predicted"/>
<accession>A0A9D4ML88</accession>
<dbReference type="AlphaFoldDB" id="A0A9D4ML88"/>
<feature type="chain" id="PRO_5038454086" evidence="1">
    <location>
        <begin position="16"/>
        <end position="175"/>
    </location>
</feature>
<feature type="signal peptide" evidence="1">
    <location>
        <begin position="1"/>
        <end position="15"/>
    </location>
</feature>